<evidence type="ECO:0000259" key="12">
    <source>
        <dbReference type="Pfam" id="PF00082"/>
    </source>
</evidence>
<evidence type="ECO:0000259" key="15">
    <source>
        <dbReference type="Pfam" id="PF17766"/>
    </source>
</evidence>
<evidence type="ECO:0000313" key="17">
    <source>
        <dbReference type="Proteomes" id="UP000825729"/>
    </source>
</evidence>
<keyword evidence="4 11" id="KW-0732">Signal</keyword>
<evidence type="ECO:0000256" key="1">
    <source>
        <dbReference type="ARBA" id="ARBA00004613"/>
    </source>
</evidence>
<comment type="caution">
    <text evidence="16">The sequence shown here is derived from an EMBL/GenBank/DDBJ whole genome shotgun (WGS) entry which is preliminary data.</text>
</comment>
<dbReference type="PROSITE" id="PS51892">
    <property type="entry name" value="SUBTILASE"/>
    <property type="match status" value="1"/>
</dbReference>
<evidence type="ECO:0000256" key="9">
    <source>
        <dbReference type="PROSITE-ProRule" id="PRU01240"/>
    </source>
</evidence>
<dbReference type="Pfam" id="PF00082">
    <property type="entry name" value="Peptidase_S8"/>
    <property type="match status" value="1"/>
</dbReference>
<dbReference type="PROSITE" id="PS00136">
    <property type="entry name" value="SUBTILASE_ASP"/>
    <property type="match status" value="1"/>
</dbReference>
<dbReference type="PROSITE" id="PS00138">
    <property type="entry name" value="SUBTILASE_SER"/>
    <property type="match status" value="1"/>
</dbReference>
<dbReference type="Gene3D" id="3.40.50.200">
    <property type="entry name" value="Peptidase S8/S53 domain"/>
    <property type="match status" value="1"/>
</dbReference>
<comment type="similarity">
    <text evidence="2 9 10">Belongs to the peptidase S8 family.</text>
</comment>
<dbReference type="EMBL" id="JAINDJ010000003">
    <property type="protein sequence ID" value="KAG9453154.1"/>
    <property type="molecule type" value="Genomic_DNA"/>
</dbReference>
<dbReference type="PANTHER" id="PTHR10795">
    <property type="entry name" value="PROPROTEIN CONVERTASE SUBTILISIN/KEXIN"/>
    <property type="match status" value="1"/>
</dbReference>
<keyword evidence="6 9" id="KW-0720">Serine protease</keyword>
<evidence type="ECO:0000256" key="10">
    <source>
        <dbReference type="RuleBase" id="RU003355"/>
    </source>
</evidence>
<accession>A0AAV7EXF2</accession>
<feature type="signal peptide" evidence="11">
    <location>
        <begin position="1"/>
        <end position="19"/>
    </location>
</feature>
<evidence type="ECO:0000256" key="5">
    <source>
        <dbReference type="ARBA" id="ARBA00022801"/>
    </source>
</evidence>
<protein>
    <submittedName>
        <fullName evidence="16">Uncharacterized protein</fullName>
    </submittedName>
</protein>
<evidence type="ECO:0000313" key="16">
    <source>
        <dbReference type="EMBL" id="KAG9453154.1"/>
    </source>
</evidence>
<evidence type="ECO:0000256" key="7">
    <source>
        <dbReference type="ARBA" id="ARBA00023180"/>
    </source>
</evidence>
<evidence type="ECO:0000256" key="4">
    <source>
        <dbReference type="ARBA" id="ARBA00022729"/>
    </source>
</evidence>
<dbReference type="InterPro" id="IPR023828">
    <property type="entry name" value="Peptidase_S8_Ser-AS"/>
</dbReference>
<dbReference type="GO" id="GO:0004252">
    <property type="term" value="F:serine-type endopeptidase activity"/>
    <property type="evidence" value="ECO:0007669"/>
    <property type="project" value="UniProtKB-UniRule"/>
</dbReference>
<gene>
    <name evidence="16" type="ORF">H6P81_006058</name>
</gene>
<sequence length="804" mass="84769">MFFLICLPILFLVLSATSSASLDRDDQQVYVVHIHPAKVAELDRSLQGDQKRWYEAIMNSLAEFSSLQVEEDTSNIISEENRVMERSPPQLLYVYETVMSGFSAKLSGKQLNFLENMDGFLSAAPDEMFNLHTTYSPLFLGLHPGKGLWGVPSSASDVVVGVVDTGIWPEHVSFRDNSDQSSVPSRWRGTCEEGTRFSAANCNKKLIGARAFFKGYEAAAGRINETADFRSPRDAQGHGTHTASTAAGSLVPGASTLGGVAKGVAAGMSFASRIAAYKVCWHSGCASSDIYAAIDRAVADGVDVLSLSLGGGGSRPYYTDNMAIAAFGAVQKGVFVSVSAGNAGPTESTVSNTAPWLTTVAASYLDRDFLSTVILGDGRSFEGASLERTSTSSTKRHWYSLAYGDSAGGQGANYCTGGSLSPKLVRGKIVACDRGMNGRTEKGEEVKRAGGVAMLLLNTEPQGEERLADTHVLPASSLGATAAKAVREYAMVMTGSGPTSGRKKPTAKIVFHGAVFGSPAPTMAAFSSRGPNSVGPDVIKPDVTAPGVNILAAWPPIVSPSELASDNRRVSFNLLSGTSMSCPHVSGLAAMIKSVHPEWSPAAIKSALMTTAYTVNNRKAPVGDAGSTSAGSATPFAFGSGHVDPERASDPGLVYDITTEDYMNYFCSLNYSSTQRQILVGRNYDCPEAAGAPAPGDLNYPSFAVTLGGTGGRNVTTATYTRTVTNVGIPGKYAVGVTEPKGVLVTVVPETLHFTKDGEKMTYKVKFEAFAGKSIGSGQHSYGDLVWVSGGRYSVRSPIAVSWK</sequence>
<dbReference type="Gene3D" id="2.60.40.2310">
    <property type="match status" value="1"/>
</dbReference>
<proteinExistence type="inferred from homology"/>
<dbReference type="Pfam" id="PF17766">
    <property type="entry name" value="fn3_6"/>
    <property type="match status" value="1"/>
</dbReference>
<feature type="domain" description="Inhibitor I9" evidence="14">
    <location>
        <begin position="29"/>
        <end position="132"/>
    </location>
</feature>
<dbReference type="GO" id="GO:0006508">
    <property type="term" value="P:proteolysis"/>
    <property type="evidence" value="ECO:0007669"/>
    <property type="project" value="UniProtKB-KW"/>
</dbReference>
<feature type="domain" description="PA" evidence="13">
    <location>
        <begin position="412"/>
        <end position="485"/>
    </location>
</feature>
<dbReference type="AlphaFoldDB" id="A0AAV7EXF2"/>
<dbReference type="CDD" id="cd02120">
    <property type="entry name" value="PA_subtilisin_like"/>
    <property type="match status" value="1"/>
</dbReference>
<dbReference type="FunFam" id="3.40.50.200:FF:000006">
    <property type="entry name" value="Subtilisin-like protease SBT1.5"/>
    <property type="match status" value="1"/>
</dbReference>
<dbReference type="Gene3D" id="3.30.70.80">
    <property type="entry name" value="Peptidase S8 propeptide/proteinase inhibitor I9"/>
    <property type="match status" value="1"/>
</dbReference>
<dbReference type="Gene3D" id="3.50.30.30">
    <property type="match status" value="1"/>
</dbReference>
<feature type="domain" description="Subtilisin-like protease fibronectin type-III" evidence="15">
    <location>
        <begin position="697"/>
        <end position="801"/>
    </location>
</feature>
<feature type="active site" description="Charge relay system" evidence="8 9">
    <location>
        <position position="238"/>
    </location>
</feature>
<evidence type="ECO:0000256" key="2">
    <source>
        <dbReference type="ARBA" id="ARBA00011073"/>
    </source>
</evidence>
<keyword evidence="17" id="KW-1185">Reference proteome</keyword>
<dbReference type="InterPro" id="IPR000209">
    <property type="entry name" value="Peptidase_S8/S53_dom"/>
</dbReference>
<dbReference type="InterPro" id="IPR003137">
    <property type="entry name" value="PA_domain"/>
</dbReference>
<keyword evidence="5 9" id="KW-0378">Hydrolase</keyword>
<evidence type="ECO:0000256" key="3">
    <source>
        <dbReference type="ARBA" id="ARBA00022670"/>
    </source>
</evidence>
<dbReference type="SUPFAM" id="SSF52743">
    <property type="entry name" value="Subtilisin-like"/>
    <property type="match status" value="1"/>
</dbReference>
<dbReference type="InterPro" id="IPR015500">
    <property type="entry name" value="Peptidase_S8_subtilisin-rel"/>
</dbReference>
<feature type="active site" description="Charge relay system" evidence="8 9">
    <location>
        <position position="579"/>
    </location>
</feature>
<dbReference type="InterPro" id="IPR036852">
    <property type="entry name" value="Peptidase_S8/S53_dom_sf"/>
</dbReference>
<reference evidence="16 17" key="1">
    <citation type="submission" date="2021-07" db="EMBL/GenBank/DDBJ databases">
        <title>The Aristolochia fimbriata genome: insights into angiosperm evolution, floral development and chemical biosynthesis.</title>
        <authorList>
            <person name="Jiao Y."/>
        </authorList>
    </citation>
    <scope>NUCLEOTIDE SEQUENCE [LARGE SCALE GENOMIC DNA]</scope>
    <source>
        <strain evidence="16">IBCAS-2021</strain>
        <tissue evidence="16">Leaf</tissue>
    </source>
</reference>
<dbReference type="InterPro" id="IPR045051">
    <property type="entry name" value="SBT"/>
</dbReference>
<organism evidence="16 17">
    <name type="scientific">Aristolochia fimbriata</name>
    <name type="common">White veined hardy Dutchman's pipe vine</name>
    <dbReference type="NCBI Taxonomy" id="158543"/>
    <lineage>
        <taxon>Eukaryota</taxon>
        <taxon>Viridiplantae</taxon>
        <taxon>Streptophyta</taxon>
        <taxon>Embryophyta</taxon>
        <taxon>Tracheophyta</taxon>
        <taxon>Spermatophyta</taxon>
        <taxon>Magnoliopsida</taxon>
        <taxon>Magnoliidae</taxon>
        <taxon>Piperales</taxon>
        <taxon>Aristolochiaceae</taxon>
        <taxon>Aristolochia</taxon>
    </lineage>
</organism>
<dbReference type="InterPro" id="IPR023827">
    <property type="entry name" value="Peptidase_S8_Asp-AS"/>
</dbReference>
<evidence type="ECO:0000259" key="14">
    <source>
        <dbReference type="Pfam" id="PF05922"/>
    </source>
</evidence>
<comment type="subcellular location">
    <subcellularLocation>
        <location evidence="1">Secreted</location>
    </subcellularLocation>
</comment>
<dbReference type="InterPro" id="IPR037045">
    <property type="entry name" value="S8pro/Inhibitor_I9_sf"/>
</dbReference>
<dbReference type="Proteomes" id="UP000825729">
    <property type="component" value="Unassembled WGS sequence"/>
</dbReference>
<dbReference type="CDD" id="cd04852">
    <property type="entry name" value="Peptidases_S8_3"/>
    <property type="match status" value="1"/>
</dbReference>
<name>A0AAV7EXF2_ARIFI</name>
<keyword evidence="7" id="KW-0325">Glycoprotein</keyword>
<dbReference type="InterPro" id="IPR034197">
    <property type="entry name" value="Peptidases_S8_3"/>
</dbReference>
<dbReference type="Pfam" id="PF02225">
    <property type="entry name" value="PA"/>
    <property type="match status" value="1"/>
</dbReference>
<feature type="chain" id="PRO_5043451182" evidence="11">
    <location>
        <begin position="20"/>
        <end position="804"/>
    </location>
</feature>
<evidence type="ECO:0000256" key="8">
    <source>
        <dbReference type="PIRSR" id="PIRSR615500-1"/>
    </source>
</evidence>
<feature type="active site" description="Charge relay system" evidence="8 9">
    <location>
        <position position="164"/>
    </location>
</feature>
<dbReference type="InterPro" id="IPR041469">
    <property type="entry name" value="Subtilisin-like_FN3"/>
</dbReference>
<evidence type="ECO:0000256" key="11">
    <source>
        <dbReference type="SAM" id="SignalP"/>
    </source>
</evidence>
<dbReference type="GO" id="GO:0005576">
    <property type="term" value="C:extracellular region"/>
    <property type="evidence" value="ECO:0007669"/>
    <property type="project" value="UniProtKB-SubCell"/>
</dbReference>
<evidence type="ECO:0000256" key="6">
    <source>
        <dbReference type="ARBA" id="ARBA00022825"/>
    </source>
</evidence>
<dbReference type="FunFam" id="3.50.30.30:FF:000005">
    <property type="entry name" value="subtilisin-like protease SBT1.5"/>
    <property type="match status" value="1"/>
</dbReference>
<evidence type="ECO:0000259" key="13">
    <source>
        <dbReference type="Pfam" id="PF02225"/>
    </source>
</evidence>
<dbReference type="Pfam" id="PF05922">
    <property type="entry name" value="Inhibitor_I9"/>
    <property type="match status" value="1"/>
</dbReference>
<dbReference type="InterPro" id="IPR010259">
    <property type="entry name" value="S8pro/Inhibitor_I9"/>
</dbReference>
<keyword evidence="3 9" id="KW-0645">Protease</keyword>
<dbReference type="PRINTS" id="PR00723">
    <property type="entry name" value="SUBTILISIN"/>
</dbReference>
<feature type="domain" description="Peptidase S8/S53" evidence="12">
    <location>
        <begin position="156"/>
        <end position="639"/>
    </location>
</feature>